<accession>A0ABW8ZJZ5</accession>
<proteinExistence type="predicted"/>
<sequence length="194" mass="20256">MVRTVPMTDSIRCALLLAGAALVTGCTTIKPTAPATAPTVTETSQTTPALEPGVPVMRYGRYALVEVGVTPSQRDLMEQIIDVTMPGADGTTVGDALRYVLRRSGYRLCNDSGPISALLRWPLPAADLHLGPITLRDALQTLAGDAWPLAVDDATRTVCFAPASDALHRPAAPVTTPDGPASNTAITPVSENSP</sequence>
<dbReference type="Proteomes" id="UP001629249">
    <property type="component" value="Unassembled WGS sequence"/>
</dbReference>
<protein>
    <submittedName>
        <fullName evidence="2">PilL N-terminal domain-containing protein</fullName>
    </submittedName>
</protein>
<feature type="region of interest" description="Disordered" evidence="1">
    <location>
        <begin position="169"/>
        <end position="194"/>
    </location>
</feature>
<evidence type="ECO:0000256" key="1">
    <source>
        <dbReference type="SAM" id="MobiDB-lite"/>
    </source>
</evidence>
<reference evidence="2 3" key="1">
    <citation type="journal article" date="2024" name="Chem. Sci.">
        <title>Discovery of megapolipeptins by genome mining of a Burkholderiales bacteria collection.</title>
        <authorList>
            <person name="Paulo B.S."/>
            <person name="Recchia M.J.J."/>
            <person name="Lee S."/>
            <person name="Fergusson C.H."/>
            <person name="Romanowski S.B."/>
            <person name="Hernandez A."/>
            <person name="Krull N."/>
            <person name="Liu D.Y."/>
            <person name="Cavanagh H."/>
            <person name="Bos A."/>
            <person name="Gray C.A."/>
            <person name="Murphy B.T."/>
            <person name="Linington R.G."/>
            <person name="Eustaquio A.S."/>
        </authorList>
    </citation>
    <scope>NUCLEOTIDE SEQUENCE [LARGE SCALE GENOMIC DNA]</scope>
    <source>
        <strain evidence="2 3">RL16-012-BIC-B</strain>
    </source>
</reference>
<dbReference type="NCBIfam" id="TIGR03748">
    <property type="entry name" value="conj_PilL"/>
    <property type="match status" value="1"/>
</dbReference>
<name>A0ABW8ZJZ5_9BURK</name>
<comment type="caution">
    <text evidence="2">The sequence shown here is derived from an EMBL/GenBank/DDBJ whole genome shotgun (WGS) entry which is preliminary data.</text>
</comment>
<organism evidence="2 3">
    <name type="scientific">Paraburkholderia agricolaris</name>
    <dbReference type="NCBI Taxonomy" id="2152888"/>
    <lineage>
        <taxon>Bacteria</taxon>
        <taxon>Pseudomonadati</taxon>
        <taxon>Pseudomonadota</taxon>
        <taxon>Betaproteobacteria</taxon>
        <taxon>Burkholderiales</taxon>
        <taxon>Burkholderiaceae</taxon>
        <taxon>Paraburkholderia</taxon>
    </lineage>
</organism>
<evidence type="ECO:0000313" key="2">
    <source>
        <dbReference type="EMBL" id="MFL9883217.1"/>
    </source>
</evidence>
<keyword evidence="3" id="KW-1185">Reference proteome</keyword>
<gene>
    <name evidence="2" type="ORF">PQR66_09285</name>
</gene>
<evidence type="ECO:0000313" key="3">
    <source>
        <dbReference type="Proteomes" id="UP001629249"/>
    </source>
</evidence>
<dbReference type="RefSeq" id="WP_408326247.1">
    <property type="nucleotide sequence ID" value="NZ_JAQQFH010000002.1"/>
</dbReference>
<feature type="compositionally biased region" description="Polar residues" evidence="1">
    <location>
        <begin position="181"/>
        <end position="194"/>
    </location>
</feature>
<dbReference type="EMBL" id="JAQQFN010000005">
    <property type="protein sequence ID" value="MFL9883217.1"/>
    <property type="molecule type" value="Genomic_DNA"/>
</dbReference>
<dbReference type="InterPro" id="IPR022260">
    <property type="entry name" value="Integr_conj_element_PilL"/>
</dbReference>
<dbReference type="PROSITE" id="PS51257">
    <property type="entry name" value="PROKAR_LIPOPROTEIN"/>
    <property type="match status" value="1"/>
</dbReference>